<dbReference type="Proteomes" id="UP000815325">
    <property type="component" value="Unassembled WGS sequence"/>
</dbReference>
<keyword evidence="1" id="KW-1133">Transmembrane helix</keyword>
<evidence type="ECO:0000313" key="3">
    <source>
        <dbReference type="Proteomes" id="UP000815325"/>
    </source>
</evidence>
<dbReference type="Gene3D" id="3.40.50.1240">
    <property type="entry name" value="Phosphoglycerate mutase-like"/>
    <property type="match status" value="1"/>
</dbReference>
<evidence type="ECO:0000256" key="1">
    <source>
        <dbReference type="SAM" id="Phobius"/>
    </source>
</evidence>
<dbReference type="InterPro" id="IPR029033">
    <property type="entry name" value="His_PPase_superfam"/>
</dbReference>
<reference evidence="2" key="1">
    <citation type="submission" date="2017-08" db="EMBL/GenBank/DDBJ databases">
        <authorList>
            <person name="Polle J.E."/>
            <person name="Barry K."/>
            <person name="Cushman J."/>
            <person name="Schmutz J."/>
            <person name="Tran D."/>
            <person name="Hathwaick L.T."/>
            <person name="Yim W.C."/>
            <person name="Jenkins J."/>
            <person name="Mckie-Krisberg Z.M."/>
            <person name="Prochnik S."/>
            <person name="Lindquist E."/>
            <person name="Dockter R.B."/>
            <person name="Adam C."/>
            <person name="Molina H."/>
            <person name="Bunkerborg J."/>
            <person name="Jin E."/>
            <person name="Buchheim M."/>
            <person name="Magnuson J."/>
        </authorList>
    </citation>
    <scope>NUCLEOTIDE SEQUENCE</scope>
    <source>
        <strain evidence="2">CCAP 19/18</strain>
    </source>
</reference>
<dbReference type="PANTHER" id="PTHR11567">
    <property type="entry name" value="ACID PHOSPHATASE-RELATED"/>
    <property type="match status" value="1"/>
</dbReference>
<evidence type="ECO:0000313" key="2">
    <source>
        <dbReference type="EMBL" id="KAF5829265.1"/>
    </source>
</evidence>
<name>A0ABQ7G3T7_DUNSA</name>
<dbReference type="InterPro" id="IPR033379">
    <property type="entry name" value="Acid_Pase_AS"/>
</dbReference>
<organism evidence="2 3">
    <name type="scientific">Dunaliella salina</name>
    <name type="common">Green alga</name>
    <name type="synonym">Protococcus salinus</name>
    <dbReference type="NCBI Taxonomy" id="3046"/>
    <lineage>
        <taxon>Eukaryota</taxon>
        <taxon>Viridiplantae</taxon>
        <taxon>Chlorophyta</taxon>
        <taxon>core chlorophytes</taxon>
        <taxon>Chlorophyceae</taxon>
        <taxon>CS clade</taxon>
        <taxon>Chlamydomonadales</taxon>
        <taxon>Dunaliellaceae</taxon>
        <taxon>Dunaliella</taxon>
    </lineage>
</organism>
<protein>
    <submittedName>
        <fullName evidence="2">Histidine phosphatase superfamily</fullName>
    </submittedName>
</protein>
<comment type="caution">
    <text evidence="2">The sequence shown here is derived from an EMBL/GenBank/DDBJ whole genome shotgun (WGS) entry which is preliminary data.</text>
</comment>
<sequence>MTLEMHRRHVVRYLLALVCIMVVASLLVSRERHQRTPLHIHQDGSRPHGKELLLVQAVFRHGARTPLAEMYFTDTRWSHCGPNEGVKLALQDENGSKSSPPPPIIDKVSAARHPANLTPAGAQPYHLLLEHSLATSIIRFVGELGFLSPDFKVEEVSLRTTCIARTGATLQGVLTGLWPDAAALDAPPIPVNASLEAYEIEYGKTQTCPLLGPKLASLQAKVADRDAKDPHAIAYAAKVAKRLNLTCRLKLTTAALSWIRLHDVLAAMIAEGLPLPDGADKKLAKEVADQAIMRESAVIAPIPEQKFLPKEECQQVIRMSIGPMLQRLVDNMR</sequence>
<dbReference type="EMBL" id="MU070183">
    <property type="protein sequence ID" value="KAF5829265.1"/>
    <property type="molecule type" value="Genomic_DNA"/>
</dbReference>
<proteinExistence type="predicted"/>
<dbReference type="PROSITE" id="PS00616">
    <property type="entry name" value="HIS_ACID_PHOSPHAT_1"/>
    <property type="match status" value="1"/>
</dbReference>
<keyword evidence="1" id="KW-0472">Membrane</keyword>
<keyword evidence="3" id="KW-1185">Reference proteome</keyword>
<feature type="transmembrane region" description="Helical" evidence="1">
    <location>
        <begin position="12"/>
        <end position="29"/>
    </location>
</feature>
<gene>
    <name evidence="2" type="ORF">DUNSADRAFT_16325</name>
</gene>
<dbReference type="InterPro" id="IPR050645">
    <property type="entry name" value="Histidine_acid_phosphatase"/>
</dbReference>
<dbReference type="SUPFAM" id="SSF53254">
    <property type="entry name" value="Phosphoglycerate mutase-like"/>
    <property type="match status" value="1"/>
</dbReference>
<keyword evidence="1" id="KW-0812">Transmembrane</keyword>
<dbReference type="PANTHER" id="PTHR11567:SF207">
    <property type="entry name" value="LYSOPHOSPHATIDIC ACID PHOSPHATASE TYPE 6"/>
    <property type="match status" value="1"/>
</dbReference>
<accession>A0ABQ7G3T7</accession>